<evidence type="ECO:0000313" key="6">
    <source>
        <dbReference type="Proteomes" id="UP000013776"/>
    </source>
</evidence>
<dbReference type="InterPro" id="IPR028889">
    <property type="entry name" value="USP"/>
</dbReference>
<dbReference type="PROSITE" id="PS00972">
    <property type="entry name" value="USP_1"/>
    <property type="match status" value="1"/>
</dbReference>
<keyword evidence="1" id="KW-0788">Thiol protease</keyword>
<accession>R4X997</accession>
<dbReference type="GO" id="GO:0006508">
    <property type="term" value="P:proteolysis"/>
    <property type="evidence" value="ECO:0007669"/>
    <property type="project" value="UniProtKB-KW"/>
</dbReference>
<comment type="caution">
    <text evidence="5">The sequence shown here is derived from an EMBL/GenBank/DDBJ whole genome shotgun (WGS) entry which is preliminary data.</text>
</comment>
<dbReference type="GO" id="GO:0005829">
    <property type="term" value="C:cytosol"/>
    <property type="evidence" value="ECO:0007669"/>
    <property type="project" value="TreeGrafter"/>
</dbReference>
<dbReference type="GO" id="GO:0004843">
    <property type="term" value="F:cysteine-type deubiquitinase activity"/>
    <property type="evidence" value="ECO:0007669"/>
    <property type="project" value="UniProtKB-UniRule"/>
</dbReference>
<organism evidence="5 6">
    <name type="scientific">Taphrina deformans (strain PYCC 5710 / ATCC 11124 / CBS 356.35 / IMI 108563 / JCM 9778 / NBRC 8474)</name>
    <name type="common">Peach leaf curl fungus</name>
    <name type="synonym">Lalaria deformans</name>
    <dbReference type="NCBI Taxonomy" id="1097556"/>
    <lineage>
        <taxon>Eukaryota</taxon>
        <taxon>Fungi</taxon>
        <taxon>Dikarya</taxon>
        <taxon>Ascomycota</taxon>
        <taxon>Taphrinomycotina</taxon>
        <taxon>Taphrinomycetes</taxon>
        <taxon>Taphrinales</taxon>
        <taxon>Taphrinaceae</taxon>
        <taxon>Taphrina</taxon>
    </lineage>
</organism>
<comment type="catalytic activity">
    <reaction evidence="1">
        <text>Thiol-dependent hydrolysis of ester, thioester, amide, peptide and isopeptide bonds formed by the C-terminal Gly of ubiquitin (a 76-residue protein attached to proteins as an intracellular targeting signal).</text>
        <dbReference type="EC" id="3.4.19.12"/>
    </reaction>
</comment>
<keyword evidence="3" id="KW-1133">Transmembrane helix</keyword>
<dbReference type="STRING" id="1097556.R4X997"/>
<evidence type="ECO:0000256" key="1">
    <source>
        <dbReference type="RuleBase" id="RU366025"/>
    </source>
</evidence>
<dbReference type="AlphaFoldDB" id="R4X997"/>
<dbReference type="CDD" id="cd02662">
    <property type="entry name" value="Peptidase_C19F"/>
    <property type="match status" value="1"/>
</dbReference>
<dbReference type="PANTHER" id="PTHR24006">
    <property type="entry name" value="UBIQUITIN CARBOXYL-TERMINAL HYDROLASE"/>
    <property type="match status" value="1"/>
</dbReference>
<dbReference type="SUPFAM" id="SSF54001">
    <property type="entry name" value="Cysteine proteinases"/>
    <property type="match status" value="1"/>
</dbReference>
<feature type="domain" description="USP" evidence="4">
    <location>
        <begin position="42"/>
        <end position="391"/>
    </location>
</feature>
<dbReference type="Proteomes" id="UP000013776">
    <property type="component" value="Unassembled WGS sequence"/>
</dbReference>
<dbReference type="InterPro" id="IPR001394">
    <property type="entry name" value="Peptidase_C19_UCH"/>
</dbReference>
<dbReference type="PROSITE" id="PS50235">
    <property type="entry name" value="USP_3"/>
    <property type="match status" value="1"/>
</dbReference>
<dbReference type="OrthoDB" id="2248014at2759"/>
<dbReference type="EMBL" id="CAHR02000077">
    <property type="protein sequence ID" value="CCG82296.1"/>
    <property type="molecule type" value="Genomic_DNA"/>
</dbReference>
<dbReference type="eggNOG" id="ENOG502QSIQ">
    <property type="taxonomic scope" value="Eukaryota"/>
</dbReference>
<feature type="compositionally biased region" description="Basic residues" evidence="2">
    <location>
        <begin position="401"/>
        <end position="410"/>
    </location>
</feature>
<dbReference type="GO" id="GO:0005634">
    <property type="term" value="C:nucleus"/>
    <property type="evidence" value="ECO:0007669"/>
    <property type="project" value="TreeGrafter"/>
</dbReference>
<dbReference type="GO" id="GO:0016579">
    <property type="term" value="P:protein deubiquitination"/>
    <property type="evidence" value="ECO:0007669"/>
    <property type="project" value="InterPro"/>
</dbReference>
<dbReference type="VEuPathDB" id="FungiDB:TAPDE_002188"/>
<dbReference type="PROSITE" id="PS00973">
    <property type="entry name" value="USP_2"/>
    <property type="match status" value="1"/>
</dbReference>
<comment type="similarity">
    <text evidence="1">Belongs to the peptidase C19 family.</text>
</comment>
<dbReference type="PANTHER" id="PTHR24006:SF904">
    <property type="entry name" value="UBIQUITIN CARBOXYL-TERMINAL HYDROLASE 16"/>
    <property type="match status" value="1"/>
</dbReference>
<feature type="region of interest" description="Disordered" evidence="2">
    <location>
        <begin position="396"/>
        <end position="431"/>
    </location>
</feature>
<evidence type="ECO:0000259" key="4">
    <source>
        <dbReference type="PROSITE" id="PS50235"/>
    </source>
</evidence>
<sequence length="431" mass="48569">MSSAESQYFTIIGLTTAIAVSLYFLIPFVSNMGSVPKGPVVPGLRNWANWCFANSAIQSLASLPSFRRWLDQELSEPDTLREKTGLGESEKVSADAWEDAPLSRTMRGMIEVLNIEGPSKILSASPLVKALETLQESHISRSQQDAQEFLHMLLESIAAEQNNLPVTESLQQMSIRAAREGRRYKALPFEGAIKSVSTCTDCRHELRSQTNPFLELTILPPQRSSITLGDCIAHTLQSETIEDYNCVHCQIALLKRQGRETARFESALAADSNYDLPRDLSRSHVTLERRGSISRLPEILILHINRSLFGAYATRNAIDVTYTETLTLDTTDYALRSFVIHRGSHDRGHYIAYRRKSGRWYAISDETVRVVDGDTVLGMGGSTFLMFYERIDHAAKEERSRKRRKRRRRNARGERSGTEDESSTLLPKSKI</sequence>
<keyword evidence="3" id="KW-0812">Transmembrane</keyword>
<evidence type="ECO:0000256" key="3">
    <source>
        <dbReference type="SAM" id="Phobius"/>
    </source>
</evidence>
<name>R4X997_TAPDE</name>
<keyword evidence="3" id="KW-0472">Membrane</keyword>
<dbReference type="Pfam" id="PF00443">
    <property type="entry name" value="UCH"/>
    <property type="match status" value="1"/>
</dbReference>
<dbReference type="InterPro" id="IPR050164">
    <property type="entry name" value="Peptidase_C19"/>
</dbReference>
<feature type="transmembrane region" description="Helical" evidence="3">
    <location>
        <begin position="6"/>
        <end position="26"/>
    </location>
</feature>
<reference evidence="5 6" key="1">
    <citation type="journal article" date="2013" name="MBio">
        <title>Genome sequencing of the plant pathogen Taphrina deformans, the causal agent of peach leaf curl.</title>
        <authorList>
            <person name="Cisse O.H."/>
            <person name="Almeida J.M.G.C.F."/>
            <person name="Fonseca A."/>
            <person name="Kumar A.A."/>
            <person name="Salojaervi J."/>
            <person name="Overmyer K."/>
            <person name="Hauser P.M."/>
            <person name="Pagni M."/>
        </authorList>
    </citation>
    <scope>NUCLEOTIDE SEQUENCE [LARGE SCALE GENOMIC DNA]</scope>
    <source>
        <strain evidence="6">PYCC 5710 / ATCC 11124 / CBS 356.35 / IMI 108563 / JCM 9778 / NBRC 8474</strain>
    </source>
</reference>
<protein>
    <recommendedName>
        <fullName evidence="1">Ubiquitin carboxyl-terminal hydrolase</fullName>
        <ecNumber evidence="1">3.4.19.12</ecNumber>
    </recommendedName>
</protein>
<dbReference type="Gene3D" id="3.90.70.10">
    <property type="entry name" value="Cysteine proteinases"/>
    <property type="match status" value="1"/>
</dbReference>
<proteinExistence type="inferred from homology"/>
<keyword evidence="1" id="KW-0645">Protease</keyword>
<gene>
    <name evidence="5" type="ORF">TAPDE_002188</name>
</gene>
<keyword evidence="1" id="KW-0833">Ubl conjugation pathway</keyword>
<evidence type="ECO:0000256" key="2">
    <source>
        <dbReference type="SAM" id="MobiDB-lite"/>
    </source>
</evidence>
<dbReference type="InterPro" id="IPR018200">
    <property type="entry name" value="USP_CS"/>
</dbReference>
<dbReference type="InterPro" id="IPR038765">
    <property type="entry name" value="Papain-like_cys_pep_sf"/>
</dbReference>
<keyword evidence="1 5" id="KW-0378">Hydrolase</keyword>
<evidence type="ECO:0000313" key="5">
    <source>
        <dbReference type="EMBL" id="CCG82296.1"/>
    </source>
</evidence>
<dbReference type="EC" id="3.4.19.12" evidence="1"/>
<keyword evidence="6" id="KW-1185">Reference proteome</keyword>